<evidence type="ECO:0000256" key="6">
    <source>
        <dbReference type="PROSITE-ProRule" id="PRU00703"/>
    </source>
</evidence>
<dbReference type="Pfam" id="PF01595">
    <property type="entry name" value="CNNM"/>
    <property type="match status" value="1"/>
</dbReference>
<evidence type="ECO:0000313" key="12">
    <source>
        <dbReference type="EMBL" id="EGD73068.1"/>
    </source>
</evidence>
<evidence type="ECO:0000256" key="1">
    <source>
        <dbReference type="ARBA" id="ARBA00004141"/>
    </source>
</evidence>
<keyword evidence="6" id="KW-0129">CBS domain</keyword>
<keyword evidence="13" id="KW-1185">Reference proteome</keyword>
<dbReference type="PANTHER" id="PTHR12064">
    <property type="entry name" value="METAL TRANSPORTER CNNM"/>
    <property type="match status" value="1"/>
</dbReference>
<feature type="domain" description="CBS" evidence="10">
    <location>
        <begin position="299"/>
        <end position="358"/>
    </location>
</feature>
<feature type="compositionally biased region" description="Acidic residues" evidence="8">
    <location>
        <begin position="447"/>
        <end position="457"/>
    </location>
</feature>
<evidence type="ECO:0000256" key="2">
    <source>
        <dbReference type="ARBA" id="ARBA00022692"/>
    </source>
</evidence>
<dbReference type="STRING" id="946362.F2U9P1"/>
<reference evidence="12" key="1">
    <citation type="submission" date="2009-08" db="EMBL/GenBank/DDBJ databases">
        <title>Annotation of Salpingoeca rosetta.</title>
        <authorList>
            <consortium name="The Broad Institute Genome Sequencing Platform"/>
            <person name="Russ C."/>
            <person name="Cuomo C."/>
            <person name="Burger G."/>
            <person name="Gray M.W."/>
            <person name="Holland P.W.H."/>
            <person name="King N."/>
            <person name="Lang F.B.F."/>
            <person name="Roger A.J."/>
            <person name="Ruiz-Trillo I."/>
            <person name="Young S.K."/>
            <person name="Zeng Q."/>
            <person name="Gargeya S."/>
            <person name="Alvarado L."/>
            <person name="Berlin A."/>
            <person name="Chapman S.B."/>
            <person name="Chen Z."/>
            <person name="Freedman E."/>
            <person name="Gellesch M."/>
            <person name="Goldberg J."/>
            <person name="Griggs A."/>
            <person name="Gujja S."/>
            <person name="Heilman E."/>
            <person name="Heiman D."/>
            <person name="Howarth C."/>
            <person name="Mehta T."/>
            <person name="Neiman D."/>
            <person name="Pearson M."/>
            <person name="Roberts A."/>
            <person name="Saif S."/>
            <person name="Shea T."/>
            <person name="Shenoy N."/>
            <person name="Sisk P."/>
            <person name="Stolte C."/>
            <person name="Sykes S."/>
            <person name="White J."/>
            <person name="Yandava C."/>
            <person name="Haas B."/>
            <person name="Nusbaum C."/>
            <person name="Birren B."/>
        </authorList>
    </citation>
    <scope>NUCLEOTIDE SEQUENCE [LARGE SCALE GENOMIC DNA]</scope>
    <source>
        <strain evidence="12">ATCC 50818</strain>
    </source>
</reference>
<dbReference type="PROSITE" id="PS51846">
    <property type="entry name" value="CNNM"/>
    <property type="match status" value="1"/>
</dbReference>
<feature type="region of interest" description="Disordered" evidence="8">
    <location>
        <begin position="412"/>
        <end position="457"/>
    </location>
</feature>
<dbReference type="Pfam" id="PF00571">
    <property type="entry name" value="CBS"/>
    <property type="match status" value="1"/>
</dbReference>
<evidence type="ECO:0008006" key="14">
    <source>
        <dbReference type="Google" id="ProtNLM"/>
    </source>
</evidence>
<dbReference type="InterPro" id="IPR002550">
    <property type="entry name" value="CNNM"/>
</dbReference>
<evidence type="ECO:0000313" key="13">
    <source>
        <dbReference type="Proteomes" id="UP000007799"/>
    </source>
</evidence>
<name>F2U9P1_SALR5</name>
<sequence>MNVTCTTTNNLTTVVCDGIRFTQETSHYLTPGSAEFFVNIGISAALVLLAGVFSGLTLGLLSLDSTQLQVLSEAGKPEEQKYARRIKPLVKRHHLLLVTLLLANAAVNESLPLFLDDLVPEYIAIIISVTAVLMFGEVIPQALCSKYGLAIGAFFAPMVTLLMLVMLPIGWPLSKLLDLILGEHHSAFFRRAELGVLVNIHTTNDEDNEEPLTSEEVAIIQGALELNSKTAEDAMQPLDVIYMLHVDRVYSTALAEEILERGHSRIPVFKDTRHKTSHFILTKTLIQYHKNSNVRIADIRKHALTPFPRNMGLYACLKKFREGKSHIGAVLNEDREVIGILTLEDVIEELLGAEIVDETDQFVDVARRILASRRRLSSTQRASSSAMISRTATAVRAAGAIQVSDAVSVDTGITNGGGGGGGGSSERTPLLRTIPVSEPVMPIMEASTEDDGDGAFD</sequence>
<dbReference type="InterPro" id="IPR000644">
    <property type="entry name" value="CBS_dom"/>
</dbReference>
<keyword evidence="2 7" id="KW-0812">Transmembrane</keyword>
<keyword evidence="3" id="KW-0677">Repeat</keyword>
<feature type="transmembrane region" description="Helical" evidence="9">
    <location>
        <begin position="36"/>
        <end position="61"/>
    </location>
</feature>
<keyword evidence="5 7" id="KW-0472">Membrane</keyword>
<evidence type="ECO:0000256" key="8">
    <source>
        <dbReference type="SAM" id="MobiDB-lite"/>
    </source>
</evidence>
<dbReference type="InParanoid" id="F2U9P1"/>
<evidence type="ECO:0000259" key="11">
    <source>
        <dbReference type="PROSITE" id="PS51846"/>
    </source>
</evidence>
<dbReference type="PANTHER" id="PTHR12064:SF97">
    <property type="entry name" value="METAL TRANSPORTER CNNM-5"/>
    <property type="match status" value="1"/>
</dbReference>
<dbReference type="InterPro" id="IPR046342">
    <property type="entry name" value="CBS_dom_sf"/>
</dbReference>
<proteinExistence type="predicted"/>
<dbReference type="GO" id="GO:0005737">
    <property type="term" value="C:cytoplasm"/>
    <property type="evidence" value="ECO:0007669"/>
    <property type="project" value="TreeGrafter"/>
</dbReference>
<evidence type="ECO:0000256" key="5">
    <source>
        <dbReference type="ARBA" id="ARBA00023136"/>
    </source>
</evidence>
<dbReference type="CDD" id="cd04590">
    <property type="entry name" value="CBS_pair_CorC_HlyC_assoc"/>
    <property type="match status" value="1"/>
</dbReference>
<dbReference type="PROSITE" id="PS51371">
    <property type="entry name" value="CBS"/>
    <property type="match status" value="1"/>
</dbReference>
<dbReference type="eggNOG" id="KOG2118">
    <property type="taxonomic scope" value="Eukaryota"/>
</dbReference>
<dbReference type="AlphaFoldDB" id="F2U9P1"/>
<protein>
    <recommendedName>
        <fullName evidence="14">CNNM transmembrane domain-containing protein</fullName>
    </recommendedName>
</protein>
<comment type="subcellular location">
    <subcellularLocation>
        <location evidence="1">Membrane</location>
        <topology evidence="1">Multi-pass membrane protein</topology>
    </subcellularLocation>
</comment>
<dbReference type="GO" id="GO:0030026">
    <property type="term" value="P:intracellular manganese ion homeostasis"/>
    <property type="evidence" value="ECO:0007669"/>
    <property type="project" value="TreeGrafter"/>
</dbReference>
<feature type="domain" description="CNNM transmembrane" evidence="11">
    <location>
        <begin position="32"/>
        <end position="216"/>
    </location>
</feature>
<dbReference type="GO" id="GO:0010960">
    <property type="term" value="P:magnesium ion homeostasis"/>
    <property type="evidence" value="ECO:0007669"/>
    <property type="project" value="InterPro"/>
</dbReference>
<dbReference type="Proteomes" id="UP000007799">
    <property type="component" value="Unassembled WGS sequence"/>
</dbReference>
<keyword evidence="4 7" id="KW-1133">Transmembrane helix</keyword>
<dbReference type="KEGG" id="sre:PTSG_04782"/>
<gene>
    <name evidence="12" type="ORF">PTSG_04782</name>
</gene>
<accession>F2U9P1</accession>
<evidence type="ECO:0000256" key="9">
    <source>
        <dbReference type="SAM" id="Phobius"/>
    </source>
</evidence>
<dbReference type="GO" id="GO:0016020">
    <property type="term" value="C:membrane"/>
    <property type="evidence" value="ECO:0007669"/>
    <property type="project" value="UniProtKB-SubCell"/>
</dbReference>
<feature type="transmembrane region" description="Helical" evidence="9">
    <location>
        <begin position="147"/>
        <end position="171"/>
    </location>
</feature>
<dbReference type="RefSeq" id="XP_004994099.1">
    <property type="nucleotide sequence ID" value="XM_004994042.1"/>
</dbReference>
<evidence type="ECO:0000256" key="3">
    <source>
        <dbReference type="ARBA" id="ARBA00022737"/>
    </source>
</evidence>
<dbReference type="SUPFAM" id="SSF54631">
    <property type="entry name" value="CBS-domain pair"/>
    <property type="match status" value="1"/>
</dbReference>
<evidence type="ECO:0000259" key="10">
    <source>
        <dbReference type="PROSITE" id="PS51371"/>
    </source>
</evidence>
<dbReference type="GeneID" id="16074677"/>
<feature type="compositionally biased region" description="Gly residues" evidence="8">
    <location>
        <begin position="414"/>
        <end position="424"/>
    </location>
</feature>
<dbReference type="InterPro" id="IPR045095">
    <property type="entry name" value="ACDP"/>
</dbReference>
<evidence type="ECO:0000256" key="4">
    <source>
        <dbReference type="ARBA" id="ARBA00022989"/>
    </source>
</evidence>
<dbReference type="OrthoDB" id="5353557at2759"/>
<feature type="transmembrane region" description="Helical" evidence="9">
    <location>
        <begin position="121"/>
        <end position="140"/>
    </location>
</feature>
<dbReference type="InterPro" id="IPR044751">
    <property type="entry name" value="Ion_transp-like_CBS"/>
</dbReference>
<dbReference type="Gene3D" id="3.10.580.10">
    <property type="entry name" value="CBS-domain"/>
    <property type="match status" value="1"/>
</dbReference>
<dbReference type="OMA" id="TCQPEDE"/>
<dbReference type="EMBL" id="GL832965">
    <property type="protein sequence ID" value="EGD73068.1"/>
    <property type="molecule type" value="Genomic_DNA"/>
</dbReference>
<organism evidence="13">
    <name type="scientific">Salpingoeca rosetta (strain ATCC 50818 / BSB-021)</name>
    <dbReference type="NCBI Taxonomy" id="946362"/>
    <lineage>
        <taxon>Eukaryota</taxon>
        <taxon>Choanoflagellata</taxon>
        <taxon>Craspedida</taxon>
        <taxon>Salpingoecidae</taxon>
        <taxon>Salpingoeca</taxon>
    </lineage>
</organism>
<evidence type="ECO:0000256" key="7">
    <source>
        <dbReference type="PROSITE-ProRule" id="PRU01193"/>
    </source>
</evidence>